<comment type="caution">
    <text evidence="2">The sequence shown here is derived from an EMBL/GenBank/DDBJ whole genome shotgun (WGS) entry which is preliminary data.</text>
</comment>
<dbReference type="Proteomes" id="UP001054889">
    <property type="component" value="Unassembled WGS sequence"/>
</dbReference>
<keyword evidence="3" id="KW-1185">Reference proteome</keyword>
<feature type="region of interest" description="Disordered" evidence="1">
    <location>
        <begin position="44"/>
        <end position="70"/>
    </location>
</feature>
<evidence type="ECO:0000313" key="2">
    <source>
        <dbReference type="EMBL" id="GJN32683.1"/>
    </source>
</evidence>
<dbReference type="PANTHER" id="PTHR34379">
    <property type="entry name" value="OS07G0553800 PROTEIN"/>
    <property type="match status" value="1"/>
</dbReference>
<sequence length="273" mass="28841">MKFMCFGGTAAVVADDEAALALAAASRHHQRQRRSSLASSFRWKFLPGTGKNGDKSKNKNQKPSSPTKKKAYSVFGGASIMTSSSVPSSAPLSSADSTASSLSSSCPSSVSASSSVLRALPSPPRSTPKRQAAAGAAAVVLCLLTVVLCGRVGSTLLTSAALYLLPLRRGHPAARRDVVAEESSVAADYDAVSSASVSDAEEDTTAKRKRQVVRMGSAVLWRNRKIRVLWRKKAHSQINEFHNASIPRVLHPRVGRTTSASASVTLVRARALQ</sequence>
<organism evidence="2 3">
    <name type="scientific">Eleusine coracana subsp. coracana</name>
    <dbReference type="NCBI Taxonomy" id="191504"/>
    <lineage>
        <taxon>Eukaryota</taxon>
        <taxon>Viridiplantae</taxon>
        <taxon>Streptophyta</taxon>
        <taxon>Embryophyta</taxon>
        <taxon>Tracheophyta</taxon>
        <taxon>Spermatophyta</taxon>
        <taxon>Magnoliopsida</taxon>
        <taxon>Liliopsida</taxon>
        <taxon>Poales</taxon>
        <taxon>Poaceae</taxon>
        <taxon>PACMAD clade</taxon>
        <taxon>Chloridoideae</taxon>
        <taxon>Cynodonteae</taxon>
        <taxon>Eleusininae</taxon>
        <taxon>Eleusine</taxon>
    </lineage>
</organism>
<evidence type="ECO:0000313" key="3">
    <source>
        <dbReference type="Proteomes" id="UP001054889"/>
    </source>
</evidence>
<gene>
    <name evidence="2" type="primary">gb21205</name>
    <name evidence="2" type="ORF">PR202_gb21205</name>
</gene>
<accession>A0AAV5FAJ3</accession>
<name>A0AAV5FAJ3_ELECO</name>
<protein>
    <submittedName>
        <fullName evidence="2">Uncharacterized protein</fullName>
    </submittedName>
</protein>
<evidence type="ECO:0000256" key="1">
    <source>
        <dbReference type="SAM" id="MobiDB-lite"/>
    </source>
</evidence>
<reference evidence="2" key="2">
    <citation type="submission" date="2021-12" db="EMBL/GenBank/DDBJ databases">
        <title>Resequencing data analysis of finger millet.</title>
        <authorList>
            <person name="Hatakeyama M."/>
            <person name="Aluri S."/>
            <person name="Balachadran M.T."/>
            <person name="Sivarajan S.R."/>
            <person name="Poveda L."/>
            <person name="Shimizu-Inatsugi R."/>
            <person name="Schlapbach R."/>
            <person name="Sreeman S.M."/>
            <person name="Shimizu K.K."/>
        </authorList>
    </citation>
    <scope>NUCLEOTIDE SEQUENCE</scope>
</reference>
<dbReference type="EMBL" id="BQKI01000084">
    <property type="protein sequence ID" value="GJN32683.1"/>
    <property type="molecule type" value="Genomic_DNA"/>
</dbReference>
<reference evidence="2" key="1">
    <citation type="journal article" date="2018" name="DNA Res.">
        <title>Multiple hybrid de novo genome assembly of finger millet, an orphan allotetraploid crop.</title>
        <authorList>
            <person name="Hatakeyama M."/>
            <person name="Aluri S."/>
            <person name="Balachadran M.T."/>
            <person name="Sivarajan S.R."/>
            <person name="Patrignani A."/>
            <person name="Gruter S."/>
            <person name="Poveda L."/>
            <person name="Shimizu-Inatsugi R."/>
            <person name="Baeten J."/>
            <person name="Francoijs K.J."/>
            <person name="Nataraja K.N."/>
            <person name="Reddy Y.A.N."/>
            <person name="Phadnis S."/>
            <person name="Ravikumar R.L."/>
            <person name="Schlapbach R."/>
            <person name="Sreeman S.M."/>
            <person name="Shimizu K.K."/>
        </authorList>
    </citation>
    <scope>NUCLEOTIDE SEQUENCE</scope>
</reference>
<dbReference type="InterPro" id="IPR040411">
    <property type="entry name" value="At5g23160-like"/>
</dbReference>
<dbReference type="PANTHER" id="PTHR34379:SF6">
    <property type="entry name" value="PROTEIN 3F"/>
    <property type="match status" value="1"/>
</dbReference>
<proteinExistence type="predicted"/>
<dbReference type="AlphaFoldDB" id="A0AAV5FAJ3"/>